<dbReference type="GO" id="GO:0015267">
    <property type="term" value="F:channel activity"/>
    <property type="evidence" value="ECO:0007669"/>
    <property type="project" value="TreeGrafter"/>
</dbReference>
<dbReference type="PROSITE" id="PS50062">
    <property type="entry name" value="BCL2_FAMILY"/>
    <property type="match status" value="1"/>
</dbReference>
<accession>A0AAN9G8N1</accession>
<dbReference type="InterPro" id="IPR002475">
    <property type="entry name" value="Bcl2-like"/>
</dbReference>
<dbReference type="AlphaFoldDB" id="A0AAN9G8N1"/>
<dbReference type="SMART" id="SM00337">
    <property type="entry name" value="BCL"/>
    <property type="match status" value="1"/>
</dbReference>
<dbReference type="CDD" id="cd06845">
    <property type="entry name" value="Bcl-2_like"/>
    <property type="match status" value="1"/>
</dbReference>
<protein>
    <recommendedName>
        <fullName evidence="5">Bcl-2 Bcl-2 homology region 1-3 domain-containing protein</fullName>
    </recommendedName>
</protein>
<feature type="transmembrane region" description="Helical" evidence="4">
    <location>
        <begin position="188"/>
        <end position="205"/>
    </location>
</feature>
<dbReference type="GO" id="GO:0051400">
    <property type="term" value="F:BH domain binding"/>
    <property type="evidence" value="ECO:0007669"/>
    <property type="project" value="TreeGrafter"/>
</dbReference>
<keyword evidence="4" id="KW-0472">Membrane</keyword>
<comment type="caution">
    <text evidence="6">The sequence shown here is derived from an EMBL/GenBank/DDBJ whole genome shotgun (WGS) entry which is preliminary data.</text>
</comment>
<comment type="similarity">
    <text evidence="1">Belongs to the Bcl-2 family.</text>
</comment>
<evidence type="ECO:0000256" key="3">
    <source>
        <dbReference type="SAM" id="MobiDB-lite"/>
    </source>
</evidence>
<proteinExistence type="inferred from homology"/>
<dbReference type="PRINTS" id="PR01862">
    <property type="entry name" value="BCL2FAMILY"/>
</dbReference>
<feature type="region of interest" description="Disordered" evidence="3">
    <location>
        <begin position="1"/>
        <end position="28"/>
    </location>
</feature>
<keyword evidence="4" id="KW-1133">Transmembrane helix</keyword>
<keyword evidence="7" id="KW-1185">Reference proteome</keyword>
<dbReference type="GO" id="GO:0008630">
    <property type="term" value="P:intrinsic apoptotic signaling pathway in response to DNA damage"/>
    <property type="evidence" value="ECO:0007669"/>
    <property type="project" value="TreeGrafter"/>
</dbReference>
<dbReference type="Gene3D" id="1.10.437.10">
    <property type="entry name" value="Blc2-like"/>
    <property type="match status" value="1"/>
</dbReference>
<evidence type="ECO:0000313" key="7">
    <source>
        <dbReference type="Proteomes" id="UP001374579"/>
    </source>
</evidence>
<dbReference type="GO" id="GO:0005741">
    <property type="term" value="C:mitochondrial outer membrane"/>
    <property type="evidence" value="ECO:0007669"/>
    <property type="project" value="TreeGrafter"/>
</dbReference>
<name>A0AAN9G8N1_9CAEN</name>
<dbReference type="GO" id="GO:0042981">
    <property type="term" value="P:regulation of apoptotic process"/>
    <property type="evidence" value="ECO:0007669"/>
    <property type="project" value="InterPro"/>
</dbReference>
<feature type="domain" description="Bcl-2 Bcl-2 homology region 1-3" evidence="5">
    <location>
        <begin position="81"/>
        <end position="174"/>
    </location>
</feature>
<dbReference type="Proteomes" id="UP001374579">
    <property type="component" value="Unassembled WGS sequence"/>
</dbReference>
<feature type="compositionally biased region" description="Basic and acidic residues" evidence="3">
    <location>
        <begin position="15"/>
        <end position="26"/>
    </location>
</feature>
<dbReference type="GO" id="GO:0008053">
    <property type="term" value="P:mitochondrial fusion"/>
    <property type="evidence" value="ECO:0007669"/>
    <property type="project" value="TreeGrafter"/>
</dbReference>
<gene>
    <name evidence="6" type="ORF">V1264_003243</name>
</gene>
<evidence type="ECO:0000256" key="2">
    <source>
        <dbReference type="ARBA" id="ARBA00022703"/>
    </source>
</evidence>
<dbReference type="InterPro" id="IPR046371">
    <property type="entry name" value="Bcl-2_BH1-3"/>
</dbReference>
<dbReference type="Pfam" id="PF00452">
    <property type="entry name" value="Bcl-2"/>
    <property type="match status" value="1"/>
</dbReference>
<sequence>MASKMQQPSAFFPTEEERKTQKDHLNTNDVANQGRLLLNSFIHDRMVRDGIINAPVVSDLQEPGTPCGPPMHHSREIARALRCIGDELDRDQKLQELVKKVPPEAERKTFYSVASQIFSDGVFNWGRVVALFYFAYKVCVKALDRVPLIRAIINLIVDIIRDKLAQWIIDRGGWEAIREYFGATWQQVAVVTGAGMAVAAGIYFYNKS</sequence>
<evidence type="ECO:0000256" key="1">
    <source>
        <dbReference type="ARBA" id="ARBA00009458"/>
    </source>
</evidence>
<keyword evidence="2" id="KW-0053">Apoptosis</keyword>
<dbReference type="GO" id="GO:0097192">
    <property type="term" value="P:extrinsic apoptotic signaling pathway in absence of ligand"/>
    <property type="evidence" value="ECO:0007669"/>
    <property type="project" value="TreeGrafter"/>
</dbReference>
<dbReference type="SUPFAM" id="SSF56854">
    <property type="entry name" value="Bcl-2 inhibitors of programmed cell death"/>
    <property type="match status" value="1"/>
</dbReference>
<evidence type="ECO:0000259" key="5">
    <source>
        <dbReference type="SMART" id="SM00337"/>
    </source>
</evidence>
<dbReference type="EMBL" id="JBAMIC010000012">
    <property type="protein sequence ID" value="KAK7099047.1"/>
    <property type="molecule type" value="Genomic_DNA"/>
</dbReference>
<dbReference type="GO" id="GO:0001836">
    <property type="term" value="P:release of cytochrome c from mitochondria"/>
    <property type="evidence" value="ECO:0007669"/>
    <property type="project" value="TreeGrafter"/>
</dbReference>
<dbReference type="PANTHER" id="PTHR11256:SF56">
    <property type="entry name" value="BCL-2 BCL-2 HOMOLOGY REGION 1-3 DOMAIN-CONTAINING PROTEIN"/>
    <property type="match status" value="1"/>
</dbReference>
<organism evidence="6 7">
    <name type="scientific">Littorina saxatilis</name>
    <dbReference type="NCBI Taxonomy" id="31220"/>
    <lineage>
        <taxon>Eukaryota</taxon>
        <taxon>Metazoa</taxon>
        <taxon>Spiralia</taxon>
        <taxon>Lophotrochozoa</taxon>
        <taxon>Mollusca</taxon>
        <taxon>Gastropoda</taxon>
        <taxon>Caenogastropoda</taxon>
        <taxon>Littorinimorpha</taxon>
        <taxon>Littorinoidea</taxon>
        <taxon>Littorinidae</taxon>
        <taxon>Littorina</taxon>
    </lineage>
</organism>
<evidence type="ECO:0000313" key="6">
    <source>
        <dbReference type="EMBL" id="KAK7099047.1"/>
    </source>
</evidence>
<keyword evidence="4" id="KW-0812">Transmembrane</keyword>
<evidence type="ECO:0000256" key="4">
    <source>
        <dbReference type="SAM" id="Phobius"/>
    </source>
</evidence>
<dbReference type="InterPro" id="IPR036834">
    <property type="entry name" value="Bcl-2-like_sf"/>
</dbReference>
<dbReference type="InterPro" id="IPR026298">
    <property type="entry name" value="Bcl-2_fam"/>
</dbReference>
<dbReference type="PANTHER" id="PTHR11256">
    <property type="entry name" value="BCL-2 RELATED"/>
    <property type="match status" value="1"/>
</dbReference>
<reference evidence="6 7" key="1">
    <citation type="submission" date="2024-02" db="EMBL/GenBank/DDBJ databases">
        <title>Chromosome-scale genome assembly of the rough periwinkle Littorina saxatilis.</title>
        <authorList>
            <person name="De Jode A."/>
            <person name="Faria R."/>
            <person name="Formenti G."/>
            <person name="Sims Y."/>
            <person name="Smith T.P."/>
            <person name="Tracey A."/>
            <person name="Wood J.M.D."/>
            <person name="Zagrodzka Z.B."/>
            <person name="Johannesson K."/>
            <person name="Butlin R.K."/>
            <person name="Leder E.H."/>
        </authorList>
    </citation>
    <scope>NUCLEOTIDE SEQUENCE [LARGE SCALE GENOMIC DNA]</scope>
    <source>
        <strain evidence="6">Snail1</strain>
        <tissue evidence="6">Muscle</tissue>
    </source>
</reference>